<dbReference type="Proteomes" id="UP000663929">
    <property type="component" value="Chromosome"/>
</dbReference>
<evidence type="ECO:0000313" key="3">
    <source>
        <dbReference type="Proteomes" id="UP000663929"/>
    </source>
</evidence>
<evidence type="ECO:0000313" key="2">
    <source>
        <dbReference type="EMBL" id="QTD48192.1"/>
    </source>
</evidence>
<sequence length="120" mass="13329">MAESSRRRFEPNGEEARACMPKTTQGTEAFPEQDPCRAWWQAIAAKSKGASRTAFGEKRVHCNPNRASVFRERNSLDSPWNGAVASAAVWVKKTANFPEKSSKLFQSNDPIVEFASNPLV</sequence>
<dbReference type="AlphaFoldDB" id="A0A8A4TG83"/>
<organism evidence="2 3">
    <name type="scientific">Sulfidibacter corallicola</name>
    <dbReference type="NCBI Taxonomy" id="2818388"/>
    <lineage>
        <taxon>Bacteria</taxon>
        <taxon>Pseudomonadati</taxon>
        <taxon>Acidobacteriota</taxon>
        <taxon>Holophagae</taxon>
        <taxon>Acanthopleuribacterales</taxon>
        <taxon>Acanthopleuribacteraceae</taxon>
        <taxon>Sulfidibacter</taxon>
    </lineage>
</organism>
<evidence type="ECO:0000256" key="1">
    <source>
        <dbReference type="SAM" id="MobiDB-lite"/>
    </source>
</evidence>
<proteinExistence type="predicted"/>
<feature type="region of interest" description="Disordered" evidence="1">
    <location>
        <begin position="1"/>
        <end position="31"/>
    </location>
</feature>
<dbReference type="RefSeq" id="WP_237377850.1">
    <property type="nucleotide sequence ID" value="NZ_CP071793.1"/>
</dbReference>
<dbReference type="EMBL" id="CP071793">
    <property type="protein sequence ID" value="QTD48192.1"/>
    <property type="molecule type" value="Genomic_DNA"/>
</dbReference>
<accession>A0A8A4TG83</accession>
<keyword evidence="3" id="KW-1185">Reference proteome</keyword>
<reference evidence="2" key="1">
    <citation type="submission" date="2021-03" db="EMBL/GenBank/DDBJ databases">
        <title>Acanthopleuribacteraceae sp. M133.</title>
        <authorList>
            <person name="Wang G."/>
        </authorList>
    </citation>
    <scope>NUCLEOTIDE SEQUENCE</scope>
    <source>
        <strain evidence="2">M133</strain>
    </source>
</reference>
<feature type="compositionally biased region" description="Basic and acidic residues" evidence="1">
    <location>
        <begin position="1"/>
        <end position="17"/>
    </location>
</feature>
<protein>
    <submittedName>
        <fullName evidence="2">Uncharacterized protein</fullName>
    </submittedName>
</protein>
<name>A0A8A4TG83_SULCO</name>
<gene>
    <name evidence="2" type="ORF">J3U87_21615</name>
</gene>
<dbReference type="KEGG" id="scor:J3U87_21615"/>